<dbReference type="GO" id="GO:0003677">
    <property type="term" value="F:DNA binding"/>
    <property type="evidence" value="ECO:0007669"/>
    <property type="project" value="UniProtKB-KW"/>
</dbReference>
<dbReference type="SMART" id="SM00422">
    <property type="entry name" value="HTH_MERR"/>
    <property type="match status" value="1"/>
</dbReference>
<reference evidence="3 4" key="1">
    <citation type="submission" date="2023-07" db="EMBL/GenBank/DDBJ databases">
        <title>Sorghum-associated microbial communities from plants grown in Nebraska, USA.</title>
        <authorList>
            <person name="Schachtman D."/>
        </authorList>
    </citation>
    <scope>NUCLEOTIDE SEQUENCE [LARGE SCALE GENOMIC DNA]</scope>
    <source>
        <strain evidence="3 4">2980</strain>
    </source>
</reference>
<accession>A0ABU1SHE2</accession>
<proteinExistence type="predicted"/>
<sequence length="320" mass="34928">MSEMLRVGEVSAEVGVSSKALRGYEERGLVVPARGENGYRLYDRHQVRVVAQISRLNALGISLRDMHAFVDCLNTDSEYADACPSTLTEYRRAIDRIDRTVAVLSAQRDALVQSLSAASRRMLGELAELDAANPNLAPLPADLPAPVDDGAADALLGRRLPAIQVESTDGERIDLGDLGAGRTLVYVFPMTGAPEQDMPDGWDAIPGARGCSPHNCDMRDHYVELVQAGVQRVYGLSSQPAAYQRALVEALRLPYPLLTDETLSLAADPGLPVLRAADLTVYRRLALIVLDGVIEHVFFPIFPPDRHAQVVLDWLRANPR</sequence>
<organism evidence="3 4">
    <name type="scientific">Microbacterium resistens</name>
    <dbReference type="NCBI Taxonomy" id="156977"/>
    <lineage>
        <taxon>Bacteria</taxon>
        <taxon>Bacillati</taxon>
        <taxon>Actinomycetota</taxon>
        <taxon>Actinomycetes</taxon>
        <taxon>Micrococcales</taxon>
        <taxon>Microbacteriaceae</taxon>
        <taxon>Microbacterium</taxon>
    </lineage>
</organism>
<keyword evidence="1 3" id="KW-0238">DNA-binding</keyword>
<dbReference type="SUPFAM" id="SSF52833">
    <property type="entry name" value="Thioredoxin-like"/>
    <property type="match status" value="1"/>
</dbReference>
<dbReference type="InterPro" id="IPR009061">
    <property type="entry name" value="DNA-bd_dom_put_sf"/>
</dbReference>
<dbReference type="RefSeq" id="WP_310022153.1">
    <property type="nucleotide sequence ID" value="NZ_JAVDUM010000014.1"/>
</dbReference>
<comment type="caution">
    <text evidence="3">The sequence shown here is derived from an EMBL/GenBank/DDBJ whole genome shotgun (WGS) entry which is preliminary data.</text>
</comment>
<dbReference type="InterPro" id="IPR047057">
    <property type="entry name" value="MerR_fam"/>
</dbReference>
<dbReference type="InterPro" id="IPR000551">
    <property type="entry name" value="MerR-type_HTH_dom"/>
</dbReference>
<dbReference type="Pfam" id="PF08534">
    <property type="entry name" value="Redoxin"/>
    <property type="match status" value="1"/>
</dbReference>
<feature type="domain" description="HTH merR-type" evidence="2">
    <location>
        <begin position="4"/>
        <end position="72"/>
    </location>
</feature>
<gene>
    <name evidence="3" type="ORF">J2Y69_003004</name>
</gene>
<dbReference type="Pfam" id="PF13411">
    <property type="entry name" value="MerR_1"/>
    <property type="match status" value="1"/>
</dbReference>
<dbReference type="InterPro" id="IPR036249">
    <property type="entry name" value="Thioredoxin-like_sf"/>
</dbReference>
<protein>
    <submittedName>
        <fullName evidence="3">DNA-binding transcriptional MerR regulator/peroxiredoxin</fullName>
    </submittedName>
</protein>
<evidence type="ECO:0000313" key="3">
    <source>
        <dbReference type="EMBL" id="MDR6868388.1"/>
    </source>
</evidence>
<dbReference type="Gene3D" id="1.10.1660.10">
    <property type="match status" value="1"/>
</dbReference>
<dbReference type="SUPFAM" id="SSF46955">
    <property type="entry name" value="Putative DNA-binding domain"/>
    <property type="match status" value="1"/>
</dbReference>
<evidence type="ECO:0000313" key="4">
    <source>
        <dbReference type="Proteomes" id="UP001259347"/>
    </source>
</evidence>
<dbReference type="InterPro" id="IPR013740">
    <property type="entry name" value="Redoxin"/>
</dbReference>
<dbReference type="PROSITE" id="PS50937">
    <property type="entry name" value="HTH_MERR_2"/>
    <property type="match status" value="1"/>
</dbReference>
<evidence type="ECO:0000256" key="1">
    <source>
        <dbReference type="ARBA" id="ARBA00023125"/>
    </source>
</evidence>
<evidence type="ECO:0000259" key="2">
    <source>
        <dbReference type="PROSITE" id="PS50937"/>
    </source>
</evidence>
<dbReference type="PROSITE" id="PS00552">
    <property type="entry name" value="HTH_MERR_1"/>
    <property type="match status" value="1"/>
</dbReference>
<name>A0ABU1SHE2_9MICO</name>
<keyword evidence="4" id="KW-1185">Reference proteome</keyword>
<dbReference type="Proteomes" id="UP001259347">
    <property type="component" value="Unassembled WGS sequence"/>
</dbReference>
<dbReference type="EMBL" id="JAVDUM010000014">
    <property type="protein sequence ID" value="MDR6868388.1"/>
    <property type="molecule type" value="Genomic_DNA"/>
</dbReference>
<dbReference type="PANTHER" id="PTHR30204">
    <property type="entry name" value="REDOX-CYCLING DRUG-SENSING TRANSCRIPTIONAL ACTIVATOR SOXR"/>
    <property type="match status" value="1"/>
</dbReference>
<dbReference type="Gene3D" id="3.40.30.10">
    <property type="entry name" value="Glutaredoxin"/>
    <property type="match status" value="1"/>
</dbReference>
<dbReference type="PANTHER" id="PTHR30204:SF97">
    <property type="entry name" value="MERR FAMILY REGULATORY PROTEIN"/>
    <property type="match status" value="1"/>
</dbReference>